<dbReference type="OrthoDB" id="9788394at2"/>
<keyword evidence="6" id="KW-0342">GTP-binding</keyword>
<dbReference type="InterPro" id="IPR013482">
    <property type="entry name" value="Molybde_CF_guanTrfase"/>
</dbReference>
<dbReference type="RefSeq" id="WP_090169072.1">
    <property type="nucleotide sequence ID" value="NZ_FOFB01000013.1"/>
</dbReference>
<dbReference type="PANTHER" id="PTHR19136">
    <property type="entry name" value="MOLYBDENUM COFACTOR GUANYLYLTRANSFERASE"/>
    <property type="match status" value="1"/>
</dbReference>
<dbReference type="GO" id="GO:0006777">
    <property type="term" value="P:Mo-molybdopterin cofactor biosynthetic process"/>
    <property type="evidence" value="ECO:0007669"/>
    <property type="project" value="UniProtKB-KW"/>
</dbReference>
<dbReference type="EMBL" id="FOFB01000013">
    <property type="protein sequence ID" value="SEQ64759.1"/>
    <property type="molecule type" value="Genomic_DNA"/>
</dbReference>
<keyword evidence="10" id="KW-1185">Reference proteome</keyword>
<dbReference type="InterPro" id="IPR029044">
    <property type="entry name" value="Nucleotide-diphossugar_trans"/>
</dbReference>
<evidence type="ECO:0000256" key="5">
    <source>
        <dbReference type="ARBA" id="ARBA00022842"/>
    </source>
</evidence>
<evidence type="ECO:0000313" key="10">
    <source>
        <dbReference type="Proteomes" id="UP000199021"/>
    </source>
</evidence>
<keyword evidence="1" id="KW-0963">Cytoplasm</keyword>
<evidence type="ECO:0000259" key="8">
    <source>
        <dbReference type="Pfam" id="PF12804"/>
    </source>
</evidence>
<evidence type="ECO:0000256" key="2">
    <source>
        <dbReference type="ARBA" id="ARBA00022679"/>
    </source>
</evidence>
<dbReference type="InParanoid" id="A0A1H9HQY7"/>
<organism evidence="9 10">
    <name type="scientific">Neolewinella agarilytica</name>
    <dbReference type="NCBI Taxonomy" id="478744"/>
    <lineage>
        <taxon>Bacteria</taxon>
        <taxon>Pseudomonadati</taxon>
        <taxon>Bacteroidota</taxon>
        <taxon>Saprospiria</taxon>
        <taxon>Saprospirales</taxon>
        <taxon>Lewinellaceae</taxon>
        <taxon>Neolewinella</taxon>
    </lineage>
</organism>
<dbReference type="GO" id="GO:0046872">
    <property type="term" value="F:metal ion binding"/>
    <property type="evidence" value="ECO:0007669"/>
    <property type="project" value="UniProtKB-KW"/>
</dbReference>
<evidence type="ECO:0000256" key="3">
    <source>
        <dbReference type="ARBA" id="ARBA00022723"/>
    </source>
</evidence>
<keyword evidence="7" id="KW-0501">Molybdenum cofactor biosynthesis</keyword>
<dbReference type="Proteomes" id="UP000199021">
    <property type="component" value="Unassembled WGS sequence"/>
</dbReference>
<evidence type="ECO:0000256" key="6">
    <source>
        <dbReference type="ARBA" id="ARBA00023134"/>
    </source>
</evidence>
<dbReference type="SUPFAM" id="SSF53448">
    <property type="entry name" value="Nucleotide-diphospho-sugar transferases"/>
    <property type="match status" value="1"/>
</dbReference>
<dbReference type="PANTHER" id="PTHR19136:SF81">
    <property type="entry name" value="MOLYBDENUM COFACTOR GUANYLYLTRANSFERASE"/>
    <property type="match status" value="1"/>
</dbReference>
<evidence type="ECO:0000256" key="4">
    <source>
        <dbReference type="ARBA" id="ARBA00022741"/>
    </source>
</evidence>
<dbReference type="CDD" id="cd02503">
    <property type="entry name" value="MobA"/>
    <property type="match status" value="1"/>
</dbReference>
<dbReference type="GO" id="GO:0005525">
    <property type="term" value="F:GTP binding"/>
    <property type="evidence" value="ECO:0007669"/>
    <property type="project" value="UniProtKB-KW"/>
</dbReference>
<keyword evidence="3" id="KW-0479">Metal-binding</keyword>
<protein>
    <submittedName>
        <fullName evidence="9">Molybdenum cofactor guanylyltransferase</fullName>
    </submittedName>
</protein>
<dbReference type="STRING" id="478744.SAMN05444359_11361"/>
<evidence type="ECO:0000313" key="9">
    <source>
        <dbReference type="EMBL" id="SEQ64759.1"/>
    </source>
</evidence>
<dbReference type="Gene3D" id="3.90.550.10">
    <property type="entry name" value="Spore Coat Polysaccharide Biosynthesis Protein SpsA, Chain A"/>
    <property type="match status" value="1"/>
</dbReference>
<sequence length="375" mass="41264">MSTEKTHQKHPKLLRPQLGNYARAEFALVGTTCARIDGLLEEWLPQLSESFRVLTVSGKHGDLPGHDARRVGEKLMNDSPSTWNEYDDQLLGKEYDLVLVNGNHYPAARQIVFVDPKKAGTLARRKEQLTDVAAVIFCPGAEEMPDWLQEHLAAGPRVQGKFEDSHNLLLPLLRSEATAHRPPLKALILTGGKSSRMGTDKSQLVYRQETSEVDRMIAMCRTAGLEPYLSVAAVTDSADAAVPQITDRFAGMGPMGAICTALLMEPDTAWLVLACDLPLLETDTLNALISARDSRKFATAIKGASKPFPEPLVAIYEPRAYSRLLQFLSLGRACPRKMLINSDVALLEIEDETPISNANTPEERARVLTTLGARK</sequence>
<gene>
    <name evidence="9" type="ORF">SAMN05444359_11361</name>
</gene>
<keyword evidence="4" id="KW-0547">Nucleotide-binding</keyword>
<dbReference type="GO" id="GO:0016779">
    <property type="term" value="F:nucleotidyltransferase activity"/>
    <property type="evidence" value="ECO:0007669"/>
    <property type="project" value="UniProtKB-KW"/>
</dbReference>
<dbReference type="InterPro" id="IPR025877">
    <property type="entry name" value="MobA-like_NTP_Trfase"/>
</dbReference>
<reference evidence="10" key="1">
    <citation type="submission" date="2016-10" db="EMBL/GenBank/DDBJ databases">
        <authorList>
            <person name="Varghese N."/>
            <person name="Submissions S."/>
        </authorList>
    </citation>
    <scope>NUCLEOTIDE SEQUENCE [LARGE SCALE GENOMIC DNA]</scope>
    <source>
        <strain evidence="10">DSM 24740</strain>
    </source>
</reference>
<feature type="domain" description="MobA-like NTP transferase" evidence="8">
    <location>
        <begin position="186"/>
        <end position="332"/>
    </location>
</feature>
<dbReference type="Pfam" id="PF12804">
    <property type="entry name" value="NTP_transf_3"/>
    <property type="match status" value="1"/>
</dbReference>
<keyword evidence="9" id="KW-0548">Nucleotidyltransferase</keyword>
<name>A0A1H9HQY7_9BACT</name>
<accession>A0A1H9HQY7</accession>
<dbReference type="AlphaFoldDB" id="A0A1H9HQY7"/>
<keyword evidence="5" id="KW-0460">Magnesium</keyword>
<evidence type="ECO:0000256" key="1">
    <source>
        <dbReference type="ARBA" id="ARBA00022490"/>
    </source>
</evidence>
<proteinExistence type="predicted"/>
<keyword evidence="2 9" id="KW-0808">Transferase</keyword>
<evidence type="ECO:0000256" key="7">
    <source>
        <dbReference type="ARBA" id="ARBA00023150"/>
    </source>
</evidence>